<dbReference type="NCBIfam" id="TIGR00106">
    <property type="entry name" value="MTH1187 family thiamine-binding protein"/>
    <property type="match status" value="1"/>
</dbReference>
<dbReference type="SUPFAM" id="SSF89957">
    <property type="entry name" value="MTH1187/YkoF-like"/>
    <property type="match status" value="1"/>
</dbReference>
<accession>A0ABR9XP49</accession>
<gene>
    <name evidence="3" type="ORF">INT08_00915</name>
</gene>
<evidence type="ECO:0000259" key="2">
    <source>
        <dbReference type="Pfam" id="PF01910"/>
    </source>
</evidence>
<reference evidence="3 4" key="1">
    <citation type="journal article" date="2020" name="Microorganisms">
        <title>Simultaneous Genome Sequencing of Prosthecochloris ethylica and Desulfuromonas acetoxidans within a Syntrophic Mixture Reveals Unique Pili and Protein Interactions.</title>
        <authorList>
            <person name="Kyndt J.A."/>
            <person name="Van Beeumen J.J."/>
            <person name="Meyer T.E."/>
        </authorList>
    </citation>
    <scope>NUCLEOTIDE SEQUENCE [LARGE SCALE GENOMIC DNA]</scope>
    <source>
        <strain evidence="3 4">N3</strain>
    </source>
</reference>
<dbReference type="InterPro" id="IPR029756">
    <property type="entry name" value="MTH1187/YkoF-like"/>
</dbReference>
<dbReference type="InterPro" id="IPR051614">
    <property type="entry name" value="UPF0045_domain"/>
</dbReference>
<evidence type="ECO:0000313" key="4">
    <source>
        <dbReference type="Proteomes" id="UP000619838"/>
    </source>
</evidence>
<keyword evidence="4" id="KW-1185">Reference proteome</keyword>
<dbReference type="Pfam" id="PF01910">
    <property type="entry name" value="Thiamine_BP"/>
    <property type="match status" value="1"/>
</dbReference>
<dbReference type="PANTHER" id="PTHR33777:SF1">
    <property type="entry name" value="UPF0045 PROTEIN ECM15"/>
    <property type="match status" value="1"/>
</dbReference>
<proteinExistence type="inferred from homology"/>
<organism evidence="3 4">
    <name type="scientific">Prosthecochloris ethylica</name>
    <dbReference type="NCBI Taxonomy" id="2743976"/>
    <lineage>
        <taxon>Bacteria</taxon>
        <taxon>Pseudomonadati</taxon>
        <taxon>Chlorobiota</taxon>
        <taxon>Chlorobiia</taxon>
        <taxon>Chlorobiales</taxon>
        <taxon>Chlorobiaceae</taxon>
        <taxon>Prosthecochloris</taxon>
    </lineage>
</organism>
<feature type="domain" description="Thiamine-binding protein" evidence="2">
    <location>
        <begin position="4"/>
        <end position="96"/>
    </location>
</feature>
<name>A0ABR9XP49_9CHLB</name>
<sequence>MALMDLTVIPLGGASGGGLSRLVADLENMLAESGLEFRLHDMGTTVSGPAGELFAVASKLHEYVFSTGVARVYTVVKVDDRRDREVRLGDKVASVEARLAGSRGGQD</sequence>
<dbReference type="Proteomes" id="UP000619838">
    <property type="component" value="Unassembled WGS sequence"/>
</dbReference>
<dbReference type="Gene3D" id="3.30.70.930">
    <property type="match status" value="1"/>
</dbReference>
<evidence type="ECO:0000256" key="1">
    <source>
        <dbReference type="ARBA" id="ARBA00010272"/>
    </source>
</evidence>
<dbReference type="InterPro" id="IPR002767">
    <property type="entry name" value="Thiamine_BP"/>
</dbReference>
<protein>
    <submittedName>
        <fullName evidence="3">MTH1187 family thiamine-binding protein</fullName>
    </submittedName>
</protein>
<evidence type="ECO:0000313" key="3">
    <source>
        <dbReference type="EMBL" id="MBF0635743.1"/>
    </source>
</evidence>
<dbReference type="PANTHER" id="PTHR33777">
    <property type="entry name" value="UPF0045 PROTEIN ECM15"/>
    <property type="match status" value="1"/>
</dbReference>
<dbReference type="EMBL" id="JADGII010000001">
    <property type="protein sequence ID" value="MBF0635743.1"/>
    <property type="molecule type" value="Genomic_DNA"/>
</dbReference>
<comment type="similarity">
    <text evidence="1">Belongs to the UPF0045 family.</text>
</comment>
<comment type="caution">
    <text evidence="3">The sequence shown here is derived from an EMBL/GenBank/DDBJ whole genome shotgun (WGS) entry which is preliminary data.</text>
</comment>